<protein>
    <submittedName>
        <fullName evidence="1">Uncharacterized protein</fullName>
    </submittedName>
</protein>
<dbReference type="EMBL" id="CM026431">
    <property type="protein sequence ID" value="KAG0558347.1"/>
    <property type="molecule type" value="Genomic_DNA"/>
</dbReference>
<name>A0A8T0GIH2_CERPU</name>
<evidence type="ECO:0000313" key="2">
    <source>
        <dbReference type="Proteomes" id="UP000822688"/>
    </source>
</evidence>
<comment type="caution">
    <text evidence="1">The sequence shown here is derived from an EMBL/GenBank/DDBJ whole genome shotgun (WGS) entry which is preliminary data.</text>
</comment>
<evidence type="ECO:0000313" key="1">
    <source>
        <dbReference type="EMBL" id="KAG0558347.1"/>
    </source>
</evidence>
<reference evidence="1" key="1">
    <citation type="submission" date="2020-06" db="EMBL/GenBank/DDBJ databases">
        <title>WGS assembly of Ceratodon purpureus strain R40.</title>
        <authorList>
            <person name="Carey S.B."/>
            <person name="Jenkins J."/>
            <person name="Shu S."/>
            <person name="Lovell J.T."/>
            <person name="Sreedasyam A."/>
            <person name="Maumus F."/>
            <person name="Tiley G.P."/>
            <person name="Fernandez-Pozo N."/>
            <person name="Barry K."/>
            <person name="Chen C."/>
            <person name="Wang M."/>
            <person name="Lipzen A."/>
            <person name="Daum C."/>
            <person name="Saski C.A."/>
            <person name="Payton A.C."/>
            <person name="Mcbreen J.C."/>
            <person name="Conrad R.E."/>
            <person name="Kollar L.M."/>
            <person name="Olsson S."/>
            <person name="Huttunen S."/>
            <person name="Landis J.B."/>
            <person name="Wickett N.J."/>
            <person name="Johnson M.G."/>
            <person name="Rensing S.A."/>
            <person name="Grimwood J."/>
            <person name="Schmutz J."/>
            <person name="Mcdaniel S.F."/>
        </authorList>
    </citation>
    <scope>NUCLEOTIDE SEQUENCE</scope>
    <source>
        <strain evidence="1">R40</strain>
    </source>
</reference>
<dbReference type="Proteomes" id="UP000822688">
    <property type="component" value="Chromosome 10"/>
</dbReference>
<sequence>MHDNLGLQIVSCWVLSQKGCFKQRTRISHGTFRFLCKKLSQFVEKNDTCIRSNISVETRIAVSLCRWGTRNGLLLVREVYGIAECRASCVVKEFCKVVKKYFIKSFSPIF</sequence>
<accession>A0A8T0GIH2</accession>
<keyword evidence="2" id="KW-1185">Reference proteome</keyword>
<dbReference type="AlphaFoldDB" id="A0A8T0GIH2"/>
<proteinExistence type="predicted"/>
<organism evidence="1 2">
    <name type="scientific">Ceratodon purpureus</name>
    <name type="common">Fire moss</name>
    <name type="synonym">Dicranum purpureum</name>
    <dbReference type="NCBI Taxonomy" id="3225"/>
    <lineage>
        <taxon>Eukaryota</taxon>
        <taxon>Viridiplantae</taxon>
        <taxon>Streptophyta</taxon>
        <taxon>Embryophyta</taxon>
        <taxon>Bryophyta</taxon>
        <taxon>Bryophytina</taxon>
        <taxon>Bryopsida</taxon>
        <taxon>Dicranidae</taxon>
        <taxon>Pseudoditrichales</taxon>
        <taxon>Ditrichaceae</taxon>
        <taxon>Ceratodon</taxon>
    </lineage>
</organism>
<gene>
    <name evidence="1" type="ORF">KC19_10G021300</name>
</gene>